<dbReference type="GO" id="GO:0004896">
    <property type="term" value="F:cytokine receptor activity"/>
    <property type="evidence" value="ECO:0007669"/>
    <property type="project" value="TreeGrafter"/>
</dbReference>
<dbReference type="InterPro" id="IPR013783">
    <property type="entry name" value="Ig-like_fold"/>
</dbReference>
<dbReference type="InterPro" id="IPR015373">
    <property type="entry name" value="Interferon/interleukin_rcp_dom"/>
</dbReference>
<dbReference type="InterPro" id="IPR050650">
    <property type="entry name" value="Type-II_Cytokine-TF_Rcpt"/>
</dbReference>
<protein>
    <recommendedName>
        <fullName evidence="8">Fibronectin type-III domain-containing protein</fullName>
    </recommendedName>
</protein>
<name>A0A9Q0X6Q7_9SAUR</name>
<evidence type="ECO:0000313" key="10">
    <source>
        <dbReference type="Proteomes" id="UP001142489"/>
    </source>
</evidence>
<keyword evidence="3" id="KW-1015">Disulfide bond</keyword>
<dbReference type="Pfam" id="PF09294">
    <property type="entry name" value="Interfer-bind"/>
    <property type="match status" value="1"/>
</dbReference>
<evidence type="ECO:0000256" key="7">
    <source>
        <dbReference type="SAM" id="SignalP"/>
    </source>
</evidence>
<dbReference type="Gene3D" id="2.60.40.10">
    <property type="entry name" value="Immunoglobulins"/>
    <property type="match status" value="2"/>
</dbReference>
<keyword evidence="4" id="KW-0675">Receptor</keyword>
<dbReference type="PANTHER" id="PTHR20859:SF53">
    <property type="entry name" value="INTERLEUKIN-22 RECEPTOR SUBUNIT ALPHA-1"/>
    <property type="match status" value="1"/>
</dbReference>
<dbReference type="EMBL" id="JAPFRF010000023">
    <property type="protein sequence ID" value="KAJ7304342.1"/>
    <property type="molecule type" value="Genomic_DNA"/>
</dbReference>
<feature type="signal peptide" evidence="7">
    <location>
        <begin position="1"/>
        <end position="20"/>
    </location>
</feature>
<keyword evidence="6" id="KW-1133">Transmembrane helix</keyword>
<evidence type="ECO:0000256" key="3">
    <source>
        <dbReference type="ARBA" id="ARBA00023157"/>
    </source>
</evidence>
<proteinExistence type="inferred from homology"/>
<dbReference type="Pfam" id="PF01108">
    <property type="entry name" value="Tissue_fac"/>
    <property type="match status" value="1"/>
</dbReference>
<comment type="similarity">
    <text evidence="1">Belongs to the type II cytokine receptor family.</text>
</comment>
<dbReference type="PANTHER" id="PTHR20859">
    <property type="entry name" value="INTERFERON/INTERLEUKIN RECEPTOR"/>
    <property type="match status" value="1"/>
</dbReference>
<reference evidence="9" key="1">
    <citation type="journal article" date="2023" name="DNA Res.">
        <title>Chromosome-level genome assembly of Phrynocephalus forsythii using third-generation DNA sequencing and Hi-C analysis.</title>
        <authorList>
            <person name="Qi Y."/>
            <person name="Zhao W."/>
            <person name="Zhao Y."/>
            <person name="Niu C."/>
            <person name="Cao S."/>
            <person name="Zhang Y."/>
        </authorList>
    </citation>
    <scope>NUCLEOTIDE SEQUENCE</scope>
    <source>
        <tissue evidence="9">Muscle</tissue>
    </source>
</reference>
<evidence type="ECO:0000256" key="2">
    <source>
        <dbReference type="ARBA" id="ARBA00022729"/>
    </source>
</evidence>
<dbReference type="InterPro" id="IPR036116">
    <property type="entry name" value="FN3_sf"/>
</dbReference>
<dbReference type="OrthoDB" id="9908819at2759"/>
<accession>A0A9Q0X6Q7</accession>
<evidence type="ECO:0000313" key="9">
    <source>
        <dbReference type="EMBL" id="KAJ7304342.1"/>
    </source>
</evidence>
<gene>
    <name evidence="9" type="ORF">JRQ81_011891</name>
</gene>
<comment type="caution">
    <text evidence="9">The sequence shown here is derived from an EMBL/GenBank/DDBJ whole genome shotgun (WGS) entry which is preliminary data.</text>
</comment>
<keyword evidence="2 7" id="KW-0732">Signal</keyword>
<dbReference type="PROSITE" id="PS50853">
    <property type="entry name" value="FN3"/>
    <property type="match status" value="1"/>
</dbReference>
<feature type="transmembrane region" description="Helical" evidence="6">
    <location>
        <begin position="230"/>
        <end position="254"/>
    </location>
</feature>
<evidence type="ECO:0000256" key="4">
    <source>
        <dbReference type="ARBA" id="ARBA00023170"/>
    </source>
</evidence>
<feature type="region of interest" description="Disordered" evidence="5">
    <location>
        <begin position="391"/>
        <end position="436"/>
    </location>
</feature>
<dbReference type="SUPFAM" id="SSF49265">
    <property type="entry name" value="Fibronectin type III"/>
    <property type="match status" value="2"/>
</dbReference>
<feature type="chain" id="PRO_5040412099" description="Fibronectin type-III domain-containing protein" evidence="7">
    <location>
        <begin position="21"/>
        <end position="609"/>
    </location>
</feature>
<dbReference type="Proteomes" id="UP001142489">
    <property type="component" value="Unassembled WGS sequence"/>
</dbReference>
<keyword evidence="6" id="KW-0472">Membrane</keyword>
<dbReference type="FunFam" id="2.60.40.10:FF:000348">
    <property type="entry name" value="Interleukin 20 receptor subunit alpha"/>
    <property type="match status" value="1"/>
</dbReference>
<sequence>MKEHFIFCWILCSLVANSQAEREPFILQATFLSTNFENIFTWEVSKETPPGTVYYVQYKRYGEQWQEKSECQNITCRSCNLTRETENFAERYHARVRAASQNCCASTWVQSQRFCPREATTIGKPEVKCIPSTQSLKFVIHPPYTPLKDEDNQTLTVVDIFSQFGDVTYEIMMFCQKTQQKWIKIESTQEFEISDLDPDMEYNGTVRIQYADKTSKPCAFRVRTSPDHTWLSYLFTMILLIIVLTFGTTCYLIYKYIKQYNADQPAALDFKNISRFQPLVPKAEQFLIPCGLSKPLQHIPEMQAAPPMSPHHLGAVECQTLFSRTETAYQQQDNRPSFQTFALLPSEAGDLPRGYAPQDIKGEPPCSVENSPLTLTYGICVESTSCINKEASPPNQARKDGSFPEDSVNHGHYQAQKPEHSQQGVRVEKAQEKAGLTVDNTRKSQCLWLQEDTQQMPPRFPSPLEGQLPATAGERTRSYRKQLEELLPSAPELTPNASLDSNHVLTGRPPSLISRGSHNTFCQDPSTKQWAAWDSLAWTDNQWAPFGCPKKDCIAPASQGLPGEPEPFGTPLGTPLDLAENNGLFTDLFKDLELKIQWDQETDESSPVY</sequence>
<evidence type="ECO:0000256" key="1">
    <source>
        <dbReference type="ARBA" id="ARBA00005399"/>
    </source>
</evidence>
<feature type="domain" description="Fibronectin type-III" evidence="8">
    <location>
        <begin position="23"/>
        <end position="119"/>
    </location>
</feature>
<dbReference type="GO" id="GO:0005886">
    <property type="term" value="C:plasma membrane"/>
    <property type="evidence" value="ECO:0007669"/>
    <property type="project" value="TreeGrafter"/>
</dbReference>
<dbReference type="InterPro" id="IPR003961">
    <property type="entry name" value="FN3_dom"/>
</dbReference>
<keyword evidence="6" id="KW-0812">Transmembrane</keyword>
<evidence type="ECO:0000259" key="8">
    <source>
        <dbReference type="PROSITE" id="PS50853"/>
    </source>
</evidence>
<organism evidence="9 10">
    <name type="scientific">Phrynocephalus forsythii</name>
    <dbReference type="NCBI Taxonomy" id="171643"/>
    <lineage>
        <taxon>Eukaryota</taxon>
        <taxon>Metazoa</taxon>
        <taxon>Chordata</taxon>
        <taxon>Craniata</taxon>
        <taxon>Vertebrata</taxon>
        <taxon>Euteleostomi</taxon>
        <taxon>Lepidosauria</taxon>
        <taxon>Squamata</taxon>
        <taxon>Bifurcata</taxon>
        <taxon>Unidentata</taxon>
        <taxon>Episquamata</taxon>
        <taxon>Toxicofera</taxon>
        <taxon>Iguania</taxon>
        <taxon>Acrodonta</taxon>
        <taxon>Agamidae</taxon>
        <taxon>Agaminae</taxon>
        <taxon>Phrynocephalus</taxon>
    </lineage>
</organism>
<evidence type="ECO:0000256" key="5">
    <source>
        <dbReference type="SAM" id="MobiDB-lite"/>
    </source>
</evidence>
<evidence type="ECO:0000256" key="6">
    <source>
        <dbReference type="SAM" id="Phobius"/>
    </source>
</evidence>
<dbReference type="AlphaFoldDB" id="A0A9Q0X6Q7"/>
<keyword evidence="10" id="KW-1185">Reference proteome</keyword>